<keyword evidence="6" id="KW-0493">Microtubule</keyword>
<dbReference type="PROSITE" id="PS50067">
    <property type="entry name" value="KINESIN_MOTOR_2"/>
    <property type="match status" value="1"/>
</dbReference>
<accession>A0A835NH32</accession>
<comment type="similarity">
    <text evidence="5 6">Belongs to the TRAFAC class myosin-kinesin ATPase superfamily. Kinesin family.</text>
</comment>
<gene>
    <name evidence="9" type="ORF">IHE44_0006677</name>
    <name evidence="8" type="ORF">IHE44_006961</name>
</gene>
<dbReference type="GO" id="GO:0007018">
    <property type="term" value="P:microtubule-based movement"/>
    <property type="evidence" value="ECO:0007669"/>
    <property type="project" value="InterPro"/>
</dbReference>
<evidence type="ECO:0000313" key="8">
    <source>
        <dbReference type="EMBL" id="KAG0114921.1"/>
    </source>
</evidence>
<dbReference type="PROSITE" id="PS00411">
    <property type="entry name" value="KINESIN_MOTOR_1"/>
    <property type="match status" value="1"/>
</dbReference>
<dbReference type="Gene3D" id="3.40.850.10">
    <property type="entry name" value="Kinesin motor domain"/>
    <property type="match status" value="1"/>
</dbReference>
<dbReference type="Proteomes" id="UP000618051">
    <property type="component" value="Unassembled WGS sequence"/>
</dbReference>
<reference evidence="9" key="3">
    <citation type="submission" date="2022-01" db="EMBL/GenBank/DDBJ databases">
        <authorList>
            <person name="Rubenstein D.R."/>
        </authorList>
    </citation>
    <scope>NUCLEOTIDE SEQUENCE</scope>
    <source>
        <strain evidence="9">SS15</strain>
        <tissue evidence="9">Liver</tissue>
    </source>
</reference>
<dbReference type="SMART" id="SM00129">
    <property type="entry name" value="KISc"/>
    <property type="match status" value="1"/>
</dbReference>
<comment type="subcellular location">
    <subcellularLocation>
        <location evidence="1">Cytoplasm</location>
        <location evidence="1">Cytoskeleton</location>
    </subcellularLocation>
</comment>
<protein>
    <recommendedName>
        <fullName evidence="6">Kinesin-like protein</fullName>
    </recommendedName>
</protein>
<comment type="caution">
    <text evidence="8">The sequence shown here is derived from an EMBL/GenBank/DDBJ whole genome shotgun (WGS) entry which is preliminary data.</text>
</comment>
<feature type="binding site" evidence="5">
    <location>
        <begin position="142"/>
        <end position="149"/>
    </location>
    <ligand>
        <name>ATP</name>
        <dbReference type="ChEBI" id="CHEBI:30616"/>
    </ligand>
</feature>
<evidence type="ECO:0000313" key="9">
    <source>
        <dbReference type="EMBL" id="KAI1232833.1"/>
    </source>
</evidence>
<dbReference type="GO" id="GO:0003777">
    <property type="term" value="F:microtubule motor activity"/>
    <property type="evidence" value="ECO:0007669"/>
    <property type="project" value="InterPro"/>
</dbReference>
<dbReference type="SUPFAM" id="SSF52540">
    <property type="entry name" value="P-loop containing nucleoside triphosphate hydrolases"/>
    <property type="match status" value="1"/>
</dbReference>
<evidence type="ECO:0000256" key="2">
    <source>
        <dbReference type="ARBA" id="ARBA00022741"/>
    </source>
</evidence>
<sequence>MWKACRSFKKIQLLDLKECWKRSWGADGMTPAKEEDVCSHVKVVVRVRPETQKEKDGGFSRVVRVIDRHVLVFDPKEEEVIFFNRKRVTHRDINKRQRKDLKFMFDAIFDDSSSQLEVFEHTTKNLIDGFLNGYNCTVLAYGATGAGKTHTMLGSPEDPGVMYLTMMTLYKRMDQIKEDKTCDVAVSYLEVYNEQIRDLLVKSGPLAVREDGQQGVVVQGLTLHQPKSAEEILQMLDYGNKNRTQHPTDVNASSSRSHAVFQIYLRQQDKTASINQNIRIAKMSLIDLAGSERANATSAKGARFVEGTNINRSLLALGNVINALADPKLKSNVVSLDSHISQYAKICNEQKKEILMLKEKLREYEEKQASIPENHNIAELSNNQQVEIERIENSPTKGDGHKKSSKATCKRDLRLSALNSHYVRMQKKKEEQTNLFEENTKWLHRELHQDLQYCHLNLEVQALKAQIEHMLSLVSLQDQYNKQTEKVLNTALPVLRKQYLILREAGLTNYLSTSFGTSSQEINKNTQQVLEYTEPPQKRTRRKLMDSPVVAPSPPASNHWGFQHLEDSLAKEVYPIVYTPDSCRKPVQSFCAQTVVKKALHLAGLGKVSACSTDMPAKKASIMDTTCDVIPDCGEGVMNSTIILYEGTDETTEMSAYSSVKESQACSNSVVQSSTSNTVLGSLQDPVSAKRLQQDILLSHAALRVPQAELDSKGEHIPNVRNKPRGILNRSTKNLLQNRITHTTVLIPGPSTFQNEWAQEVEFPSDQEAVEMEPNKTSVCRCNHLHAALLWGGHVLLSSMLKQCENEGPPRRQADKPCCSLEMAIRPPGPGMAQLACTTPSTKTAARRHPTSSIRSKQKFLVGESFAMFLPPAWQLHQRWHSPSPLLKQGSEKEKPLPAPLPFHLQQGWPDSKSPIRSSLSQLLKTEIKQTNQPAVNYPDGALMATSATTWLSPHSSIITNYEYFQLLEENFGFLIEDQYLRMYLG</sequence>
<dbReference type="InterPro" id="IPR001752">
    <property type="entry name" value="Kinesin_motor_dom"/>
</dbReference>
<dbReference type="PANTHER" id="PTHR47968">
    <property type="entry name" value="CENTROMERE PROTEIN E"/>
    <property type="match status" value="1"/>
</dbReference>
<keyword evidence="5 6" id="KW-0505">Motor protein</keyword>
<evidence type="ECO:0000313" key="10">
    <source>
        <dbReference type="Proteomes" id="UP000618051"/>
    </source>
</evidence>
<dbReference type="GO" id="GO:0005524">
    <property type="term" value="F:ATP binding"/>
    <property type="evidence" value="ECO:0007669"/>
    <property type="project" value="UniProtKB-UniRule"/>
</dbReference>
<evidence type="ECO:0000256" key="5">
    <source>
        <dbReference type="PROSITE-ProRule" id="PRU00283"/>
    </source>
</evidence>
<feature type="domain" description="Kinesin motor" evidence="7">
    <location>
        <begin position="40"/>
        <end position="340"/>
    </location>
</feature>
<dbReference type="InterPro" id="IPR036961">
    <property type="entry name" value="Kinesin_motor_dom_sf"/>
</dbReference>
<dbReference type="InterPro" id="IPR027417">
    <property type="entry name" value="P-loop_NTPase"/>
</dbReference>
<evidence type="ECO:0000256" key="3">
    <source>
        <dbReference type="ARBA" id="ARBA00022840"/>
    </source>
</evidence>
<keyword evidence="10" id="KW-1185">Reference proteome</keyword>
<dbReference type="GO" id="GO:0008017">
    <property type="term" value="F:microtubule binding"/>
    <property type="evidence" value="ECO:0007669"/>
    <property type="project" value="InterPro"/>
</dbReference>
<dbReference type="InterPro" id="IPR027640">
    <property type="entry name" value="Kinesin-like_fam"/>
</dbReference>
<evidence type="ECO:0000256" key="6">
    <source>
        <dbReference type="RuleBase" id="RU000394"/>
    </source>
</evidence>
<dbReference type="PANTHER" id="PTHR47968:SF73">
    <property type="entry name" value="KINESIN-LIKE PROTEIN"/>
    <property type="match status" value="1"/>
</dbReference>
<keyword evidence="3 5" id="KW-0067">ATP-binding</keyword>
<proteinExistence type="inferred from homology"/>
<dbReference type="Pfam" id="PF00225">
    <property type="entry name" value="Kinesin"/>
    <property type="match status" value="1"/>
</dbReference>
<reference evidence="9 10" key="2">
    <citation type="journal article" date="2021" name="J. Hered.">
        <title>Feather Gene Expression Elucidates the Developmental Basis of Plumage Iridescence in African Starlings.</title>
        <authorList>
            <person name="Rubenstein D.R."/>
            <person name="Corvelo A."/>
            <person name="MacManes M.D."/>
            <person name="Maia R."/>
            <person name="Narzisi G."/>
            <person name="Rousaki A."/>
            <person name="Vandenabeele P."/>
            <person name="Shawkey M.D."/>
            <person name="Solomon J."/>
        </authorList>
    </citation>
    <scope>NUCLEOTIDE SEQUENCE [LARGE SCALE GENOMIC DNA]</scope>
    <source>
        <strain evidence="9">SS15</strain>
    </source>
</reference>
<dbReference type="CDD" id="cd01370">
    <property type="entry name" value="KISc_KIP3_like"/>
    <property type="match status" value="1"/>
</dbReference>
<dbReference type="InterPro" id="IPR019821">
    <property type="entry name" value="Kinesin_motor_CS"/>
</dbReference>
<dbReference type="EMBL" id="JADDUC010000249">
    <property type="protein sequence ID" value="KAG0114921.1"/>
    <property type="molecule type" value="Genomic_DNA"/>
</dbReference>
<dbReference type="OrthoDB" id="3176171at2759"/>
<evidence type="ECO:0000256" key="4">
    <source>
        <dbReference type="ARBA" id="ARBA00023212"/>
    </source>
</evidence>
<evidence type="ECO:0000259" key="7">
    <source>
        <dbReference type="PROSITE" id="PS50067"/>
    </source>
</evidence>
<keyword evidence="4" id="KW-0963">Cytoplasm</keyword>
<dbReference type="PRINTS" id="PR00380">
    <property type="entry name" value="KINESINHEAVY"/>
</dbReference>
<evidence type="ECO:0000256" key="1">
    <source>
        <dbReference type="ARBA" id="ARBA00004245"/>
    </source>
</evidence>
<dbReference type="AlphaFoldDB" id="A0A835NH32"/>
<reference evidence="8" key="1">
    <citation type="submission" date="2020-10" db="EMBL/GenBank/DDBJ databases">
        <title>Feather gene expression reveals the developmental basis of iridescence in African starlings.</title>
        <authorList>
            <person name="Rubenstein D.R."/>
        </authorList>
    </citation>
    <scope>NUCLEOTIDE SEQUENCE</scope>
    <source>
        <strain evidence="8">SS15</strain>
        <tissue evidence="8">Liver</tissue>
    </source>
</reference>
<dbReference type="EMBL" id="JADDUC020000021">
    <property type="protein sequence ID" value="KAI1232833.1"/>
    <property type="molecule type" value="Genomic_DNA"/>
</dbReference>
<dbReference type="GO" id="GO:0005874">
    <property type="term" value="C:microtubule"/>
    <property type="evidence" value="ECO:0007669"/>
    <property type="project" value="UniProtKB-KW"/>
</dbReference>
<organism evidence="8">
    <name type="scientific">Lamprotornis superbus</name>
    <dbReference type="NCBI Taxonomy" id="245042"/>
    <lineage>
        <taxon>Eukaryota</taxon>
        <taxon>Metazoa</taxon>
        <taxon>Chordata</taxon>
        <taxon>Craniata</taxon>
        <taxon>Vertebrata</taxon>
        <taxon>Euteleostomi</taxon>
        <taxon>Archelosauria</taxon>
        <taxon>Archosauria</taxon>
        <taxon>Dinosauria</taxon>
        <taxon>Saurischia</taxon>
        <taxon>Theropoda</taxon>
        <taxon>Coelurosauria</taxon>
        <taxon>Aves</taxon>
        <taxon>Neognathae</taxon>
        <taxon>Neoaves</taxon>
        <taxon>Telluraves</taxon>
        <taxon>Australaves</taxon>
        <taxon>Passeriformes</taxon>
        <taxon>Sturnidae</taxon>
        <taxon>Lamprotornis</taxon>
    </lineage>
</organism>
<keyword evidence="2 5" id="KW-0547">Nucleotide-binding</keyword>
<name>A0A835NH32_9PASS</name>
<keyword evidence="4" id="KW-0206">Cytoskeleton</keyword>